<gene>
    <name evidence="1" type="ORF">RND71_028302</name>
</gene>
<reference evidence="1" key="1">
    <citation type="submission" date="2023-12" db="EMBL/GenBank/DDBJ databases">
        <title>Genome assembly of Anisodus tanguticus.</title>
        <authorList>
            <person name="Wang Y.-J."/>
        </authorList>
    </citation>
    <scope>NUCLEOTIDE SEQUENCE</scope>
    <source>
        <strain evidence="1">KB-2021</strain>
        <tissue evidence="1">Leaf</tissue>
    </source>
</reference>
<dbReference type="EMBL" id="JAVYJV010000015">
    <property type="protein sequence ID" value="KAK4352784.1"/>
    <property type="molecule type" value="Genomic_DNA"/>
</dbReference>
<proteinExistence type="predicted"/>
<accession>A0AAE1RI69</accession>
<evidence type="ECO:0000313" key="2">
    <source>
        <dbReference type="Proteomes" id="UP001291623"/>
    </source>
</evidence>
<organism evidence="1 2">
    <name type="scientific">Anisodus tanguticus</name>
    <dbReference type="NCBI Taxonomy" id="243964"/>
    <lineage>
        <taxon>Eukaryota</taxon>
        <taxon>Viridiplantae</taxon>
        <taxon>Streptophyta</taxon>
        <taxon>Embryophyta</taxon>
        <taxon>Tracheophyta</taxon>
        <taxon>Spermatophyta</taxon>
        <taxon>Magnoliopsida</taxon>
        <taxon>eudicotyledons</taxon>
        <taxon>Gunneridae</taxon>
        <taxon>Pentapetalae</taxon>
        <taxon>asterids</taxon>
        <taxon>lamiids</taxon>
        <taxon>Solanales</taxon>
        <taxon>Solanaceae</taxon>
        <taxon>Solanoideae</taxon>
        <taxon>Hyoscyameae</taxon>
        <taxon>Anisodus</taxon>
    </lineage>
</organism>
<keyword evidence="2" id="KW-1185">Reference proteome</keyword>
<name>A0AAE1RI69_9SOLA</name>
<dbReference type="AlphaFoldDB" id="A0AAE1RI69"/>
<comment type="caution">
    <text evidence="1">The sequence shown here is derived from an EMBL/GenBank/DDBJ whole genome shotgun (WGS) entry which is preliminary data.</text>
</comment>
<protein>
    <submittedName>
        <fullName evidence="1">Uncharacterized protein</fullName>
    </submittedName>
</protein>
<sequence>MAVVIISSVLNFVIRPMYDIQKTFHGIFPVINKPLTGNQHINTFQLTGEQPFDTLRLYPTEANHPLD</sequence>
<evidence type="ECO:0000313" key="1">
    <source>
        <dbReference type="EMBL" id="KAK4352784.1"/>
    </source>
</evidence>
<dbReference type="Proteomes" id="UP001291623">
    <property type="component" value="Unassembled WGS sequence"/>
</dbReference>